<evidence type="ECO:0000313" key="2">
    <source>
        <dbReference type="EMBL" id="SFT69024.1"/>
    </source>
</evidence>
<dbReference type="EMBL" id="FPAS01000002">
    <property type="protein sequence ID" value="SFT69024.1"/>
    <property type="molecule type" value="Genomic_DNA"/>
</dbReference>
<reference evidence="2 3" key="1">
    <citation type="submission" date="2016-10" db="EMBL/GenBank/DDBJ databases">
        <authorList>
            <person name="de Groot N.N."/>
        </authorList>
    </citation>
    <scope>NUCLEOTIDE SEQUENCE [LARGE SCALE GENOMIC DNA]</scope>
    <source>
        <strain evidence="2 3">CGMCC 1.7005</strain>
    </source>
</reference>
<proteinExistence type="predicted"/>
<name>A0A1I7A273_9FLAO</name>
<protein>
    <submittedName>
        <fullName evidence="2">Outer membrane protein beta-barrel domain-containing protein</fullName>
    </submittedName>
</protein>
<keyword evidence="3" id="KW-1185">Reference proteome</keyword>
<dbReference type="Proteomes" id="UP000236454">
    <property type="component" value="Unassembled WGS sequence"/>
</dbReference>
<dbReference type="RefSeq" id="WP_090248615.1">
    <property type="nucleotide sequence ID" value="NZ_FPAS01000002.1"/>
</dbReference>
<dbReference type="Pfam" id="PF13568">
    <property type="entry name" value="OMP_b-brl_2"/>
    <property type="match status" value="1"/>
</dbReference>
<evidence type="ECO:0000259" key="1">
    <source>
        <dbReference type="Pfam" id="PF13568"/>
    </source>
</evidence>
<evidence type="ECO:0000313" key="3">
    <source>
        <dbReference type="Proteomes" id="UP000236454"/>
    </source>
</evidence>
<organism evidence="2 3">
    <name type="scientific">Lishizhenia tianjinensis</name>
    <dbReference type="NCBI Taxonomy" id="477690"/>
    <lineage>
        <taxon>Bacteria</taxon>
        <taxon>Pseudomonadati</taxon>
        <taxon>Bacteroidota</taxon>
        <taxon>Flavobacteriia</taxon>
        <taxon>Flavobacteriales</taxon>
        <taxon>Crocinitomicaceae</taxon>
        <taxon>Lishizhenia</taxon>
    </lineage>
</organism>
<dbReference type="STRING" id="477690.SAMN05216474_1832"/>
<dbReference type="InterPro" id="IPR025665">
    <property type="entry name" value="Beta-barrel_OMP_2"/>
</dbReference>
<dbReference type="AlphaFoldDB" id="A0A1I7A273"/>
<sequence length="239" mass="27104">MMKNTTILLLFTFAIGFTSFAQNQKFKLGLNLFPNYCLGIVSSSMNGDDGVKQVIQNFETWKPSISASVFVEYQLKENAFLGFGMGYQNNGEQSKKKALVFNIDPTTGQSIFDPSQPSHAKYKYNHHNLEIPVFYRHLFNDRFYGLVGLSGIVNLFNTRTSIYYYTEKPSERNTKIDNSTDFRRLNLSTNIGVGYDLLQKEKFTLYVQPNIQCAILGVSKNAIINRNPISLGLAMGIRL</sequence>
<feature type="domain" description="Outer membrane protein beta-barrel" evidence="1">
    <location>
        <begin position="20"/>
        <end position="207"/>
    </location>
</feature>
<accession>A0A1I7A273</accession>
<gene>
    <name evidence="2" type="ORF">SAMN05216474_1832</name>
</gene>